<name>A0A8D9PEG4_9VIRU</name>
<accession>A0A8D9PEG4</accession>
<organism evidence="2">
    <name type="scientific">Bacteriophage sp</name>
    <dbReference type="NCBI Taxonomy" id="38018"/>
    <lineage>
        <taxon>Viruses</taxon>
    </lineage>
</organism>
<evidence type="ECO:0000256" key="1">
    <source>
        <dbReference type="SAM" id="MobiDB-lite"/>
    </source>
</evidence>
<proteinExistence type="predicted"/>
<dbReference type="EMBL" id="BK029940">
    <property type="protein sequence ID" value="DAD55680.1"/>
    <property type="molecule type" value="Genomic_DNA"/>
</dbReference>
<evidence type="ECO:0000313" key="2">
    <source>
        <dbReference type="EMBL" id="DAD55680.1"/>
    </source>
</evidence>
<feature type="region of interest" description="Disordered" evidence="1">
    <location>
        <begin position="224"/>
        <end position="263"/>
    </location>
</feature>
<reference evidence="2" key="1">
    <citation type="journal article" date="2021" name="Proc. Natl. Acad. Sci. U.S.A.">
        <title>A Catalog of Tens of Thousands of Viruses from Human Metagenomes Reveals Hidden Associations with Chronic Diseases.</title>
        <authorList>
            <person name="Tisza M.J."/>
            <person name="Buck C.B."/>
        </authorList>
    </citation>
    <scope>NUCLEOTIDE SEQUENCE</scope>
    <source>
        <strain evidence="2">CtOZu12</strain>
    </source>
</reference>
<sequence length="263" mass="29212">MTRQFSSFIKAKKADGTDSENYEKVLNWLKTAVPLTKDKENATMVKLVGSLSANDYVGSDEQLHEGTIASMQFFNDFDEFACDLDIEGYIKSITDEERGPEDDKKPTGRKRLNLISMDFYHNALDIKNIIIPKDFVDALEDNGYVKGATAKMYVSWKPNEKGEAKPKTKGFGQQRVTEGKSYLEMVLTGGDIAYDEDEQEDMIITPQMCKAMLNERASRLKELEEAGYQGSKGGSSSSAPTGFGKKGSGKMSPVVDDDDDIPF</sequence>
<protein>
    <submittedName>
        <fullName evidence="2">Uncharacterized protein</fullName>
    </submittedName>
</protein>